<dbReference type="AlphaFoldDB" id="A0A6G9QH76"/>
<evidence type="ECO:0000313" key="2">
    <source>
        <dbReference type="EMBL" id="QIR13229.1"/>
    </source>
</evidence>
<protein>
    <submittedName>
        <fullName evidence="2">DUF1439 domain-containing protein</fullName>
    </submittedName>
</protein>
<evidence type="ECO:0000313" key="3">
    <source>
        <dbReference type="Proteomes" id="UP000502608"/>
    </source>
</evidence>
<dbReference type="Pfam" id="PF07273">
    <property type="entry name" value="DUF1439"/>
    <property type="match status" value="1"/>
</dbReference>
<reference evidence="2 3" key="1">
    <citation type="submission" date="2020-03" db="EMBL/GenBank/DDBJ databases">
        <title>Complete genome sequence of Shewanella sp.</title>
        <authorList>
            <person name="Kim Y.-S."/>
            <person name="Kim S.-J."/>
            <person name="Jung H.-K."/>
            <person name="Kim K.-H."/>
        </authorList>
    </citation>
    <scope>NUCLEOTIDE SEQUENCE [LARGE SCALE GENOMIC DNA]</scope>
    <source>
        <strain evidence="2 3">PN3F2</strain>
    </source>
</reference>
<evidence type="ECO:0000256" key="1">
    <source>
        <dbReference type="SAM" id="SignalP"/>
    </source>
</evidence>
<dbReference type="KEGG" id="saes:HBH39_00965"/>
<dbReference type="Proteomes" id="UP000502608">
    <property type="component" value="Chromosome"/>
</dbReference>
<keyword evidence="3" id="KW-1185">Reference proteome</keyword>
<dbReference type="RefSeq" id="WP_167674752.1">
    <property type="nucleotide sequence ID" value="NZ_CP050313.1"/>
</dbReference>
<accession>A0A6G9QH76</accession>
<feature type="chain" id="PRO_5026075751" evidence="1">
    <location>
        <begin position="22"/>
        <end position="178"/>
    </location>
</feature>
<gene>
    <name evidence="2" type="ORF">HBH39_00965</name>
</gene>
<feature type="signal peptide" evidence="1">
    <location>
        <begin position="1"/>
        <end position="21"/>
    </location>
</feature>
<dbReference type="PROSITE" id="PS51257">
    <property type="entry name" value="PROKAR_LIPOPROTEIN"/>
    <property type="match status" value="1"/>
</dbReference>
<keyword evidence="1" id="KW-0732">Signal</keyword>
<organism evidence="2 3">
    <name type="scientific">Shewanella aestuarii</name>
    <dbReference type="NCBI Taxonomy" id="1028752"/>
    <lineage>
        <taxon>Bacteria</taxon>
        <taxon>Pseudomonadati</taxon>
        <taxon>Pseudomonadota</taxon>
        <taxon>Gammaproteobacteria</taxon>
        <taxon>Alteromonadales</taxon>
        <taxon>Shewanellaceae</taxon>
        <taxon>Shewanella</taxon>
    </lineage>
</organism>
<proteinExistence type="predicted"/>
<name>A0A6G9QH76_9GAMM</name>
<dbReference type="Gene3D" id="3.15.10.40">
    <property type="entry name" value="Uncharacterised protein PF07273, DUF1439"/>
    <property type="match status" value="1"/>
</dbReference>
<dbReference type="EMBL" id="CP050313">
    <property type="protein sequence ID" value="QIR13229.1"/>
    <property type="molecule type" value="Genomic_DNA"/>
</dbReference>
<dbReference type="InterPro" id="IPR010835">
    <property type="entry name" value="DUF1439"/>
</dbReference>
<sequence>MIKLKLIALSMLLLLTGCASQYSITESEIENYLNKEMHFEVKQGNQFIGINVVLNDMEVALGDKPNTMGLTATTKVSVSNPLLPISAKLKTTFEAQPWYDPDTKSVYLRQLDLVNVSAEPADVEKMLTSITPQLMTFLRGFLESKPVYTLDMNDTNQALMAKMTKELQVQKGKLVVKF</sequence>